<dbReference type="PANTHER" id="PTHR30204:SF93">
    <property type="entry name" value="HTH MERR-TYPE DOMAIN-CONTAINING PROTEIN"/>
    <property type="match status" value="1"/>
</dbReference>
<dbReference type="Pfam" id="PF13411">
    <property type="entry name" value="MerR_1"/>
    <property type="match status" value="1"/>
</dbReference>
<dbReference type="PANTHER" id="PTHR30204">
    <property type="entry name" value="REDOX-CYCLING DRUG-SENSING TRANSCRIPTIONAL ACTIVATOR SOXR"/>
    <property type="match status" value="1"/>
</dbReference>
<keyword evidence="4" id="KW-1185">Reference proteome</keyword>
<dbReference type="SUPFAM" id="SSF46955">
    <property type="entry name" value="Putative DNA-binding domain"/>
    <property type="match status" value="1"/>
</dbReference>
<evidence type="ECO:0000313" key="4">
    <source>
        <dbReference type="Proteomes" id="UP001596263"/>
    </source>
</evidence>
<evidence type="ECO:0000313" key="3">
    <source>
        <dbReference type="EMBL" id="MFC5217819.1"/>
    </source>
</evidence>
<dbReference type="Proteomes" id="UP001596263">
    <property type="component" value="Unassembled WGS sequence"/>
</dbReference>
<dbReference type="PROSITE" id="PS50937">
    <property type="entry name" value="HTH_MERR_2"/>
    <property type="match status" value="1"/>
</dbReference>
<dbReference type="InterPro" id="IPR009061">
    <property type="entry name" value="DNA-bd_dom_put_sf"/>
</dbReference>
<dbReference type="InterPro" id="IPR000551">
    <property type="entry name" value="MerR-type_HTH_dom"/>
</dbReference>
<proteinExistence type="predicted"/>
<comment type="caution">
    <text evidence="3">The sequence shown here is derived from an EMBL/GenBank/DDBJ whole genome shotgun (WGS) entry which is preliminary data.</text>
</comment>
<accession>A0ABW0CPN2</accession>
<organism evidence="3 4">
    <name type="scientific">Streptomyces coerulescens</name>
    <dbReference type="NCBI Taxonomy" id="29304"/>
    <lineage>
        <taxon>Bacteria</taxon>
        <taxon>Bacillati</taxon>
        <taxon>Actinomycetota</taxon>
        <taxon>Actinomycetes</taxon>
        <taxon>Kitasatosporales</taxon>
        <taxon>Streptomycetaceae</taxon>
        <taxon>Streptomyces</taxon>
    </lineage>
</organism>
<dbReference type="InterPro" id="IPR047057">
    <property type="entry name" value="MerR_fam"/>
</dbReference>
<protein>
    <submittedName>
        <fullName evidence="3">MerR family transcriptional regulator</fullName>
    </submittedName>
</protein>
<name>A0ABW0CPN2_STRCD</name>
<dbReference type="SMART" id="SM00422">
    <property type="entry name" value="HTH_MERR"/>
    <property type="match status" value="1"/>
</dbReference>
<dbReference type="Gene3D" id="1.10.1660.10">
    <property type="match status" value="1"/>
</dbReference>
<gene>
    <name evidence="3" type="ORF">ACFPQ9_28700</name>
</gene>
<keyword evidence="1" id="KW-0238">DNA-binding</keyword>
<evidence type="ECO:0000256" key="1">
    <source>
        <dbReference type="ARBA" id="ARBA00023125"/>
    </source>
</evidence>
<dbReference type="RefSeq" id="WP_380859429.1">
    <property type="nucleotide sequence ID" value="NZ_JBHSKM010000022.1"/>
</dbReference>
<sequence>MKSSDAEPTMTIGELAERFDLRTHVLRHWESSGLLSPAERVNGRRRYTKRHIARVAMIVRGKAAGFSLEQLRDVLDAGNVETRQALLHAHYEDLERRIREIEASRTLIEHAMSCRAHDFTECPGFSRLVESLNEGSEAAKAHSVELRGHVH</sequence>
<evidence type="ECO:0000259" key="2">
    <source>
        <dbReference type="PROSITE" id="PS50937"/>
    </source>
</evidence>
<reference evidence="4" key="1">
    <citation type="journal article" date="2019" name="Int. J. Syst. Evol. Microbiol.">
        <title>The Global Catalogue of Microorganisms (GCM) 10K type strain sequencing project: providing services to taxonomists for standard genome sequencing and annotation.</title>
        <authorList>
            <consortium name="The Broad Institute Genomics Platform"/>
            <consortium name="The Broad Institute Genome Sequencing Center for Infectious Disease"/>
            <person name="Wu L."/>
            <person name="Ma J."/>
        </authorList>
    </citation>
    <scope>NUCLEOTIDE SEQUENCE [LARGE SCALE GENOMIC DNA]</scope>
    <source>
        <strain evidence="4">KCTC 42586</strain>
    </source>
</reference>
<dbReference type="EMBL" id="JBHSKM010000022">
    <property type="protein sequence ID" value="MFC5217819.1"/>
    <property type="molecule type" value="Genomic_DNA"/>
</dbReference>
<feature type="domain" description="HTH merR-type" evidence="2">
    <location>
        <begin position="9"/>
        <end position="77"/>
    </location>
</feature>